<dbReference type="EMBL" id="RSCL01000042">
    <property type="protein sequence ID" value="RUS95304.1"/>
    <property type="molecule type" value="Genomic_DNA"/>
</dbReference>
<accession>A0A433UN87</accession>
<keyword evidence="2" id="KW-1185">Reference proteome</keyword>
<comment type="caution">
    <text evidence="1">The sequence shown here is derived from an EMBL/GenBank/DDBJ whole genome shotgun (WGS) entry which is preliminary data.</text>
</comment>
<dbReference type="AlphaFoldDB" id="A0A433UN87"/>
<evidence type="ECO:0000313" key="1">
    <source>
        <dbReference type="EMBL" id="RUS95304.1"/>
    </source>
</evidence>
<sequence length="91" mass="10695">MRNNRGGKRENAAGKPIWKNPYTCTIRVPKIYAQKVMQLAHRLDSGEEFDNDTKLNSVTQAIDTNIQPELETKEIITEYLLINQLHEKYWY</sequence>
<reference evidence="1" key="1">
    <citation type="submission" date="2018-12" db="EMBL/GenBank/DDBJ databases">
        <authorList>
            <person name="Will S."/>
            <person name="Neumann-Schaal M."/>
            <person name="Henke P."/>
        </authorList>
    </citation>
    <scope>NUCLEOTIDE SEQUENCE</scope>
    <source>
        <strain evidence="1">PCC 7102</strain>
    </source>
</reference>
<reference evidence="1" key="2">
    <citation type="journal article" date="2019" name="Genome Biol. Evol.">
        <title>Day and night: Metabolic profiles and evolutionary relationships of six axenic non-marine cyanobacteria.</title>
        <authorList>
            <person name="Will S.E."/>
            <person name="Henke P."/>
            <person name="Boedeker C."/>
            <person name="Huang S."/>
            <person name="Brinkmann H."/>
            <person name="Rohde M."/>
            <person name="Jarek M."/>
            <person name="Friedl T."/>
            <person name="Seufert S."/>
            <person name="Schumacher M."/>
            <person name="Overmann J."/>
            <person name="Neumann-Schaal M."/>
            <person name="Petersen J."/>
        </authorList>
    </citation>
    <scope>NUCLEOTIDE SEQUENCE [LARGE SCALE GENOMIC DNA]</scope>
    <source>
        <strain evidence="1">PCC 7102</strain>
    </source>
</reference>
<proteinExistence type="predicted"/>
<dbReference type="Proteomes" id="UP000271624">
    <property type="component" value="Unassembled WGS sequence"/>
</dbReference>
<protein>
    <submittedName>
        <fullName evidence="1">Uncharacterized protein</fullName>
    </submittedName>
</protein>
<gene>
    <name evidence="1" type="ORF">DSM106972_090800</name>
</gene>
<organism evidence="1 2">
    <name type="scientific">Dulcicalothrix desertica PCC 7102</name>
    <dbReference type="NCBI Taxonomy" id="232991"/>
    <lineage>
        <taxon>Bacteria</taxon>
        <taxon>Bacillati</taxon>
        <taxon>Cyanobacteriota</taxon>
        <taxon>Cyanophyceae</taxon>
        <taxon>Nostocales</taxon>
        <taxon>Calotrichaceae</taxon>
        <taxon>Dulcicalothrix</taxon>
    </lineage>
</organism>
<dbReference type="RefSeq" id="WP_127087038.1">
    <property type="nucleotide sequence ID" value="NZ_RSCL01000042.1"/>
</dbReference>
<evidence type="ECO:0000313" key="2">
    <source>
        <dbReference type="Proteomes" id="UP000271624"/>
    </source>
</evidence>
<dbReference type="OrthoDB" id="583744at2"/>
<name>A0A433UN87_9CYAN</name>